<dbReference type="GO" id="GO:0030288">
    <property type="term" value="C:outer membrane-bounded periplasmic space"/>
    <property type="evidence" value="ECO:0007669"/>
    <property type="project" value="TreeGrafter"/>
</dbReference>
<comment type="subcellular location">
    <subcellularLocation>
        <location evidence="1">Cell envelope</location>
    </subcellularLocation>
</comment>
<dbReference type="Gene3D" id="3.40.50.1980">
    <property type="entry name" value="Nitrogenase molybdenum iron protein domain"/>
    <property type="match status" value="2"/>
</dbReference>
<dbReference type="NCBIfam" id="NF008200">
    <property type="entry name" value="PRK10957.1"/>
    <property type="match status" value="1"/>
</dbReference>
<evidence type="ECO:0000256" key="1">
    <source>
        <dbReference type="ARBA" id="ARBA00004196"/>
    </source>
</evidence>
<dbReference type="PROSITE" id="PS50983">
    <property type="entry name" value="FE_B12_PBP"/>
    <property type="match status" value="1"/>
</dbReference>
<dbReference type="RefSeq" id="WP_010839555.1">
    <property type="nucleotide sequence ID" value="NZ_QRCM01000001.1"/>
</dbReference>
<gene>
    <name evidence="8" type="ORF">DW322_03015</name>
</gene>
<evidence type="ECO:0000313" key="9">
    <source>
        <dbReference type="Proteomes" id="UP000471120"/>
    </source>
</evidence>
<evidence type="ECO:0000259" key="7">
    <source>
        <dbReference type="PROSITE" id="PS50983"/>
    </source>
</evidence>
<dbReference type="PANTHER" id="PTHR30532:SF24">
    <property type="entry name" value="FERRIC ENTEROBACTIN-BINDING PERIPLASMIC PROTEIN FEPB"/>
    <property type="match status" value="1"/>
</dbReference>
<protein>
    <submittedName>
        <fullName evidence="8">Fe2+-enterobactin ABC transporter substrate-binding protein</fullName>
    </submittedName>
</protein>
<dbReference type="PANTHER" id="PTHR30532">
    <property type="entry name" value="IRON III DICITRATE-BINDING PERIPLASMIC PROTEIN"/>
    <property type="match status" value="1"/>
</dbReference>
<organism evidence="8 9">
    <name type="scientific">Rhodococcus rhodnii</name>
    <dbReference type="NCBI Taxonomy" id="38312"/>
    <lineage>
        <taxon>Bacteria</taxon>
        <taxon>Bacillati</taxon>
        <taxon>Actinomycetota</taxon>
        <taxon>Actinomycetes</taxon>
        <taxon>Mycobacteriales</taxon>
        <taxon>Nocardiaceae</taxon>
        <taxon>Rhodococcus</taxon>
    </lineage>
</organism>
<evidence type="ECO:0000256" key="4">
    <source>
        <dbReference type="ARBA" id="ARBA00022729"/>
    </source>
</evidence>
<sequence length="340" mass="35531">MFRRSTVAAAAALAATALVLTGCSSGDTASESAPDATAETATGAWPRTVADDRGEVTIDAEPQRIVSTSVTLTGPLLALDAPLVGTGAQAPSTVTDDRGLFRQWADVATERDVDVLYQGMPDVESVTAAEPDLIFVSATGADSAADRVEVLEKIAPVVVLRYDDKSWQEITSIVAEAIGKEDAAQELVAEYDAHVASAREQLGDISAADPVNVLTYNSPNESKIFTAGSAQGQLFESLGFEIATLPDDIAGAGSGTGQERTDIVSVGQENLDRALPGDATFVVNAEQEDAERLSADPTLASTPAVAADRVYPLGPESFRLDYYSASVTIDHIVAELADRQ</sequence>
<dbReference type="AlphaFoldDB" id="A0A6P2CDR9"/>
<dbReference type="CDD" id="cd01146">
    <property type="entry name" value="FhuD"/>
    <property type="match status" value="1"/>
</dbReference>
<keyword evidence="3" id="KW-0813">Transport</keyword>
<evidence type="ECO:0000256" key="3">
    <source>
        <dbReference type="ARBA" id="ARBA00022448"/>
    </source>
</evidence>
<evidence type="ECO:0000313" key="8">
    <source>
        <dbReference type="EMBL" id="TXG89396.1"/>
    </source>
</evidence>
<feature type="chain" id="PRO_5039606038" evidence="6">
    <location>
        <begin position="30"/>
        <end position="340"/>
    </location>
</feature>
<evidence type="ECO:0000256" key="6">
    <source>
        <dbReference type="SAM" id="SignalP"/>
    </source>
</evidence>
<dbReference type="Pfam" id="PF01497">
    <property type="entry name" value="Peripla_BP_2"/>
    <property type="match status" value="1"/>
</dbReference>
<evidence type="ECO:0000256" key="5">
    <source>
        <dbReference type="SAM" id="MobiDB-lite"/>
    </source>
</evidence>
<dbReference type="InterPro" id="IPR051313">
    <property type="entry name" value="Bact_iron-sidero_bind"/>
</dbReference>
<feature type="domain" description="Fe/B12 periplasmic-binding" evidence="7">
    <location>
        <begin position="64"/>
        <end position="340"/>
    </location>
</feature>
<dbReference type="PROSITE" id="PS51257">
    <property type="entry name" value="PROKAR_LIPOPROTEIN"/>
    <property type="match status" value="1"/>
</dbReference>
<dbReference type="GO" id="GO:1901678">
    <property type="term" value="P:iron coordination entity transport"/>
    <property type="evidence" value="ECO:0007669"/>
    <property type="project" value="UniProtKB-ARBA"/>
</dbReference>
<name>A0A6P2CDR9_9NOCA</name>
<keyword evidence="4 6" id="KW-0732">Signal</keyword>
<comment type="caution">
    <text evidence="8">The sequence shown here is derived from an EMBL/GenBank/DDBJ whole genome shotgun (WGS) entry which is preliminary data.</text>
</comment>
<dbReference type="Proteomes" id="UP000471120">
    <property type="component" value="Unassembled WGS sequence"/>
</dbReference>
<evidence type="ECO:0000256" key="2">
    <source>
        <dbReference type="ARBA" id="ARBA00008814"/>
    </source>
</evidence>
<proteinExistence type="inferred from homology"/>
<dbReference type="FunFam" id="3.40.50.1980:FF:000009">
    <property type="entry name" value="Iron-enterobactin transporter periplasmic binding protein"/>
    <property type="match status" value="1"/>
</dbReference>
<dbReference type="InterPro" id="IPR002491">
    <property type="entry name" value="ABC_transptr_periplasmic_BD"/>
</dbReference>
<comment type="similarity">
    <text evidence="2">Belongs to the bacterial solute-binding protein 8 family.</text>
</comment>
<feature type="region of interest" description="Disordered" evidence="5">
    <location>
        <begin position="25"/>
        <end position="50"/>
    </location>
</feature>
<reference evidence="8 9" key="1">
    <citation type="submission" date="2018-07" db="EMBL/GenBank/DDBJ databases">
        <title>Genome sequence of Rhodococcus rhodnii ATCC 35071 from Rhodnius prolixus.</title>
        <authorList>
            <person name="Patel V."/>
            <person name="Vogel K.J."/>
        </authorList>
    </citation>
    <scope>NUCLEOTIDE SEQUENCE [LARGE SCALE GENOMIC DNA]</scope>
    <source>
        <strain evidence="8 9">ATCC 35071</strain>
    </source>
</reference>
<dbReference type="EMBL" id="QRCM01000001">
    <property type="protein sequence ID" value="TXG89396.1"/>
    <property type="molecule type" value="Genomic_DNA"/>
</dbReference>
<accession>A0A6P2CDR9</accession>
<dbReference type="SUPFAM" id="SSF53807">
    <property type="entry name" value="Helical backbone' metal receptor"/>
    <property type="match status" value="1"/>
</dbReference>
<feature type="signal peptide" evidence="6">
    <location>
        <begin position="1"/>
        <end position="29"/>
    </location>
</feature>